<organism evidence="2 3">
    <name type="scientific">Maribacter cobaltidurans</name>
    <dbReference type="NCBI Taxonomy" id="1178778"/>
    <lineage>
        <taxon>Bacteria</taxon>
        <taxon>Pseudomonadati</taxon>
        <taxon>Bacteroidota</taxon>
        <taxon>Flavobacteriia</taxon>
        <taxon>Flavobacteriales</taxon>
        <taxon>Flavobacteriaceae</taxon>
        <taxon>Maribacter</taxon>
    </lineage>
</organism>
<feature type="transmembrane region" description="Helical" evidence="1">
    <location>
        <begin position="147"/>
        <end position="168"/>
    </location>
</feature>
<feature type="transmembrane region" description="Helical" evidence="1">
    <location>
        <begin position="6"/>
        <end position="28"/>
    </location>
</feature>
<evidence type="ECO:0000313" key="3">
    <source>
        <dbReference type="Proteomes" id="UP001356308"/>
    </source>
</evidence>
<keyword evidence="1" id="KW-1133">Transmembrane helix</keyword>
<name>A0ABU7IRC8_9FLAO</name>
<feature type="transmembrane region" description="Helical" evidence="1">
    <location>
        <begin position="58"/>
        <end position="79"/>
    </location>
</feature>
<dbReference type="Pfam" id="PF11188">
    <property type="entry name" value="DUF2975"/>
    <property type="match status" value="1"/>
</dbReference>
<evidence type="ECO:0000313" key="2">
    <source>
        <dbReference type="EMBL" id="MEE1975516.1"/>
    </source>
</evidence>
<keyword evidence="1" id="KW-0812">Transmembrane</keyword>
<reference evidence="2 3" key="1">
    <citation type="submission" date="2024-01" db="EMBL/GenBank/DDBJ databases">
        <title>Maribacter spp. originated from different algae showed divergent polysaccharides utilization ability.</title>
        <authorList>
            <person name="Wang H."/>
            <person name="Wu Y."/>
        </authorList>
    </citation>
    <scope>NUCLEOTIDE SEQUENCE [LARGE SCALE GENOMIC DNA]</scope>
    <source>
        <strain evidence="2 3">PR1</strain>
    </source>
</reference>
<dbReference type="EMBL" id="JAZDDG010000002">
    <property type="protein sequence ID" value="MEE1975516.1"/>
    <property type="molecule type" value="Genomic_DNA"/>
</dbReference>
<proteinExistence type="predicted"/>
<dbReference type="RefSeq" id="WP_272650337.1">
    <property type="nucleotide sequence ID" value="NZ_JAZDDG010000002.1"/>
</dbReference>
<evidence type="ECO:0000256" key="1">
    <source>
        <dbReference type="SAM" id="Phobius"/>
    </source>
</evidence>
<accession>A0ABU7IRC8</accession>
<dbReference type="InterPro" id="IPR021354">
    <property type="entry name" value="DUF2975"/>
</dbReference>
<gene>
    <name evidence="2" type="ORF">V1I91_05520</name>
</gene>
<comment type="caution">
    <text evidence="2">The sequence shown here is derived from an EMBL/GenBank/DDBJ whole genome shotgun (WGS) entry which is preliminary data.</text>
</comment>
<feature type="transmembrane region" description="Helical" evidence="1">
    <location>
        <begin position="109"/>
        <end position="127"/>
    </location>
</feature>
<keyword evidence="1" id="KW-0472">Membrane</keyword>
<feature type="transmembrane region" description="Helical" evidence="1">
    <location>
        <begin position="35"/>
        <end position="52"/>
    </location>
</feature>
<keyword evidence="3" id="KW-1185">Reference proteome</keyword>
<dbReference type="Proteomes" id="UP001356308">
    <property type="component" value="Unassembled WGS sequence"/>
</dbReference>
<protein>
    <submittedName>
        <fullName evidence="2">DUF2975 domain-containing protein</fullName>
    </submittedName>
</protein>
<sequence>MRNPLSSFSGLVNIILFAVFLSTFDVIINSISKGYFVIKYLLILFGILNSSFEGVIDFLFPTLLFIDFLLSFYLLWLLLQFGKLFYSAKPSSFFSTKNGKIFETIGKGMILYTVLILPVRILLSSFEKNTEFGDLINYSLERNLIEIINAHYPSLIIAVFILIISHLIRDGRLLKRENDLTI</sequence>